<gene>
    <name evidence="3" type="ORF">CVIRNUC_010928</name>
</gene>
<dbReference type="GO" id="GO:0007030">
    <property type="term" value="P:Golgi organization"/>
    <property type="evidence" value="ECO:0007669"/>
    <property type="project" value="TreeGrafter"/>
</dbReference>
<feature type="compositionally biased region" description="Low complexity" evidence="2">
    <location>
        <begin position="1638"/>
        <end position="1651"/>
    </location>
</feature>
<feature type="coiled-coil region" evidence="1">
    <location>
        <begin position="849"/>
        <end position="942"/>
    </location>
</feature>
<dbReference type="Gene3D" id="1.10.287.1490">
    <property type="match status" value="1"/>
</dbReference>
<feature type="compositionally biased region" description="Polar residues" evidence="2">
    <location>
        <begin position="286"/>
        <end position="295"/>
    </location>
</feature>
<feature type="region of interest" description="Disordered" evidence="2">
    <location>
        <begin position="562"/>
        <end position="591"/>
    </location>
</feature>
<dbReference type="PANTHER" id="PTHR13402">
    <property type="entry name" value="RGPR-RELATED"/>
    <property type="match status" value="1"/>
</dbReference>
<accession>A0AAV1ILN0</accession>
<feature type="coiled-coil region" evidence="1">
    <location>
        <begin position="1000"/>
        <end position="1116"/>
    </location>
</feature>
<feature type="region of interest" description="Disordered" evidence="2">
    <location>
        <begin position="169"/>
        <end position="214"/>
    </location>
</feature>
<feature type="compositionally biased region" description="Polar residues" evidence="2">
    <location>
        <begin position="967"/>
        <end position="977"/>
    </location>
</feature>
<comment type="caution">
    <text evidence="3">The sequence shown here is derived from an EMBL/GenBank/DDBJ whole genome shotgun (WGS) entry which is preliminary data.</text>
</comment>
<proteinExistence type="predicted"/>
<dbReference type="EMBL" id="CAUYUE010000017">
    <property type="protein sequence ID" value="CAK0787706.1"/>
    <property type="molecule type" value="Genomic_DNA"/>
</dbReference>
<evidence type="ECO:0000313" key="3">
    <source>
        <dbReference type="EMBL" id="CAK0787706.1"/>
    </source>
</evidence>
<evidence type="ECO:0000256" key="1">
    <source>
        <dbReference type="SAM" id="Coils"/>
    </source>
</evidence>
<dbReference type="GO" id="GO:0070971">
    <property type="term" value="C:endoplasmic reticulum exit site"/>
    <property type="evidence" value="ECO:0007669"/>
    <property type="project" value="TreeGrafter"/>
</dbReference>
<keyword evidence="1" id="KW-0175">Coiled coil</keyword>
<dbReference type="PANTHER" id="PTHR13402:SF6">
    <property type="entry name" value="SECRETORY 16, ISOFORM I"/>
    <property type="match status" value="1"/>
</dbReference>
<evidence type="ECO:0000256" key="2">
    <source>
        <dbReference type="SAM" id="MobiDB-lite"/>
    </source>
</evidence>
<dbReference type="GO" id="GO:0070973">
    <property type="term" value="P:protein localization to endoplasmic reticulum exit site"/>
    <property type="evidence" value="ECO:0007669"/>
    <property type="project" value="TreeGrafter"/>
</dbReference>
<feature type="compositionally biased region" description="Basic and acidic residues" evidence="2">
    <location>
        <begin position="313"/>
        <end position="324"/>
    </location>
</feature>
<feature type="region of interest" description="Disordered" evidence="2">
    <location>
        <begin position="625"/>
        <end position="813"/>
    </location>
</feature>
<dbReference type="Proteomes" id="UP001314263">
    <property type="component" value="Unassembled WGS sequence"/>
</dbReference>
<keyword evidence="4" id="KW-1185">Reference proteome</keyword>
<feature type="region of interest" description="Disordered" evidence="2">
    <location>
        <begin position="235"/>
        <end position="333"/>
    </location>
</feature>
<sequence length="1748" mass="184320">MSNSETQEAVKPAGLFGRFFSKGKSPVRAKLGEENKFVFDEKLKRWVMPGEAVDDSAAAPAPPPVSRAASSSSMASDADKKSDSSALRGASARYAAVPFGAPKSGGPDSSNTPSAAFMPSPTKPPLGPQSKPTFILPGASSEGSAGASASKFFMPGAASATQSATPAFAAFRSQAKRSPGGGSRVQSDDSGPVSKRNKGTESAQEPGSAAVGSEVTLAHGIADAAVTSSEVLLAGGVPPAQGEESVGENTFASEDAADGITSPGLNPNVAGEKYLSAEPASMGTAPETSWASDNAGSVLDESPIPPAQGSDRQYQEDKAAHDPALEAAAGQGQAAEKSVEDWYREMQFYYNDSLQQYSATETEEWLRQHYGTLMDGFLIWLKANQEKQEGVPAGETEDVARMDAHVQQPEAVLMPGSESQDPGGPHHAPRSDVAEQGSIISDRDQAQTAASADGHRAESSASGKLTGPLPWDILDELSEDDDLSTTAGTPRFALTLTNGEPALIDNANPARPALAGAALAEVAEQTGGRIAGWVTNMVKSGALQQAVQQHFPMSMAGTVRFPRPPSDQKGAAMHSPTSVQSGGTSMLATAGTPSSIKSFPAESLFLEAQVLPQSATAGRISRSAAEATFPSLTEEQDSNPATDQYTMPGAEPQALQQGGPSGHHQEDFEEAHRSSSAQPQLQEAAEADADGWDFEDSALDGLGGSQPSQAHSDAASRKQYNDSHEQPSSAPVHAGPDLAVPSSAAVTMSGKAEDPHGNGSVAGMSPPGAGWEGESELNFPLDDIPKEPAPAISGAGGDLALPEGSKLKKLQVPPTSPFRAMASTHSMEQPDSSAALHEAVAHGTDAEKLAAYQCHMEELSAMLQQSNDDREALRDQNGAMEIELNDLKSRIDCDVIESRALEEQASAIPQLEEQLEDSMQEAQDWQNRYDALKADHDTLLAQRKVKAQGSPEQDAAPDANGDAGMPNSHQGQQTAQDPNGDGVHGTHHHREGPSSSLQHIAELEAKLEQLSVANAAAEERNAELEENVEQLMTDLDSSLQDMISRDEEIEKLEARLAEGQAQGAAGRIEDLEKEANAANQEVVLLSDELEKRDGLIEQLQQDVAAFSQRVKAQGSELKQRQELLAARDAELEQLHAKVESADSARIADLRAELCAAMSEVAAKALQAEGLKKELQEAQAAAAEVQADLSAQLHSQHMLTEDVKQQCVAARHELTPLQEAHAADQQSRSGVESQLKALQESAHLDLERINALSEENSVLKGRLAEAEASLATTTSEKDAYAKRGAKLQQRFNKLQADTAKKQEHAAAQLAELQQKLEDALATSSGTESIALQEALDKVDALEQRAAEAAAGQAEASKRAAEAESQVEELSMRAQQAEHTAAEAGRRAEDAKERVMEAAAAAEAHQAEVAAEAQRRIEESEAVAQNAVRELKEAASRFRAAEQQLAQESELRSSAERHAAELEASLQALEAEKAAHEAKVSQLEEEASEVFERCSGLEDELGAVRAQAHSHAQALAAAQAELEAVKAELTQMPSAEPEKAGEDDMENLMSALGQESEKVDKLVELLQERGFDPTDLLTEIEERYADGMDDEAEDVPGVTPEVDSHTASCEPVQLHDNAAFDGMRGHNASLFDEEQHADGSAAAAAAAQSPAQQGNIEGFGDKEPLQEVGGSGQPYAQHPQASSKESALEGRGHENALIGDGSAIEGLPEGELLSPPQLPSGKADDLAAKIDFGEADAGVETGDGWDNWDL</sequence>
<organism evidence="3 4">
    <name type="scientific">Coccomyxa viridis</name>
    <dbReference type="NCBI Taxonomy" id="1274662"/>
    <lineage>
        <taxon>Eukaryota</taxon>
        <taxon>Viridiplantae</taxon>
        <taxon>Chlorophyta</taxon>
        <taxon>core chlorophytes</taxon>
        <taxon>Trebouxiophyceae</taxon>
        <taxon>Trebouxiophyceae incertae sedis</taxon>
        <taxon>Coccomyxaceae</taxon>
        <taxon>Coccomyxa</taxon>
    </lineage>
</organism>
<feature type="region of interest" description="Disordered" evidence="2">
    <location>
        <begin position="1351"/>
        <end position="1388"/>
    </location>
</feature>
<feature type="region of interest" description="Disordered" evidence="2">
    <location>
        <begin position="414"/>
        <end position="472"/>
    </location>
</feature>
<feature type="compositionally biased region" description="Polar residues" evidence="2">
    <location>
        <begin position="630"/>
        <end position="645"/>
    </location>
</feature>
<feature type="coiled-coil region" evidence="1">
    <location>
        <begin position="1160"/>
        <end position="1187"/>
    </location>
</feature>
<feature type="region of interest" description="Disordered" evidence="2">
    <location>
        <begin position="944"/>
        <end position="995"/>
    </location>
</feature>
<feature type="compositionally biased region" description="Polar residues" evidence="2">
    <location>
        <begin position="575"/>
        <end position="591"/>
    </location>
</feature>
<feature type="region of interest" description="Disordered" evidence="2">
    <location>
        <begin position="1632"/>
        <end position="1724"/>
    </location>
</feature>
<feature type="compositionally biased region" description="Basic and acidic residues" evidence="2">
    <location>
        <begin position="1378"/>
        <end position="1388"/>
    </location>
</feature>
<feature type="compositionally biased region" description="Basic and acidic residues" evidence="2">
    <location>
        <begin position="663"/>
        <end position="673"/>
    </location>
</feature>
<name>A0AAV1ILN0_9CHLO</name>
<feature type="compositionally biased region" description="Low complexity" evidence="2">
    <location>
        <begin position="66"/>
        <end position="76"/>
    </location>
</feature>
<feature type="compositionally biased region" description="Acidic residues" evidence="2">
    <location>
        <begin position="685"/>
        <end position="698"/>
    </location>
</feature>
<dbReference type="SUPFAM" id="SSF57997">
    <property type="entry name" value="Tropomyosin"/>
    <property type="match status" value="1"/>
</dbReference>
<reference evidence="3 4" key="1">
    <citation type="submission" date="2023-10" db="EMBL/GenBank/DDBJ databases">
        <authorList>
            <person name="Maclean D."/>
            <person name="Macfadyen A."/>
        </authorList>
    </citation>
    <scope>NUCLEOTIDE SEQUENCE [LARGE SCALE GENOMIC DNA]</scope>
</reference>
<feature type="region of interest" description="Disordered" evidence="2">
    <location>
        <begin position="53"/>
        <end position="149"/>
    </location>
</feature>
<dbReference type="GO" id="GO:0012507">
    <property type="term" value="C:ER to Golgi transport vesicle membrane"/>
    <property type="evidence" value="ECO:0007669"/>
    <property type="project" value="TreeGrafter"/>
</dbReference>
<protein>
    <submittedName>
        <fullName evidence="3">Uncharacterized protein</fullName>
    </submittedName>
</protein>
<feature type="compositionally biased region" description="Low complexity" evidence="2">
    <location>
        <begin position="138"/>
        <end position="149"/>
    </location>
</feature>
<evidence type="ECO:0000313" key="4">
    <source>
        <dbReference type="Proteomes" id="UP001314263"/>
    </source>
</evidence>
<feature type="compositionally biased region" description="Basic and acidic residues" evidence="2">
    <location>
        <begin position="714"/>
        <end position="725"/>
    </location>
</feature>